<dbReference type="EMBL" id="JAUSXB010000001">
    <property type="protein sequence ID" value="MDQ0673609.1"/>
    <property type="molecule type" value="Genomic_DNA"/>
</dbReference>
<dbReference type="PANTHER" id="PTHR23517:SF13">
    <property type="entry name" value="MAJOR FACILITATOR SUPERFAMILY MFS_1"/>
    <property type="match status" value="1"/>
</dbReference>
<keyword evidence="2" id="KW-0813">Transport</keyword>
<feature type="transmembrane region" description="Helical" evidence="7">
    <location>
        <begin position="62"/>
        <end position="80"/>
    </location>
</feature>
<keyword evidence="3" id="KW-1003">Cell membrane</keyword>
<reference evidence="9 10" key="1">
    <citation type="submission" date="2023-07" db="EMBL/GenBank/DDBJ databases">
        <title>Comparative genomics of wheat-associated soil bacteria to identify genetic determinants of phenazine resistance.</title>
        <authorList>
            <person name="Mouncey N."/>
        </authorList>
    </citation>
    <scope>NUCLEOTIDE SEQUENCE [LARGE SCALE GENOMIC DNA]</scope>
    <source>
        <strain evidence="9 10">W1I3</strain>
    </source>
</reference>
<evidence type="ECO:0000313" key="10">
    <source>
        <dbReference type="Proteomes" id="UP001236806"/>
    </source>
</evidence>
<dbReference type="InterPro" id="IPR020846">
    <property type="entry name" value="MFS_dom"/>
</dbReference>
<dbReference type="PROSITE" id="PS50850">
    <property type="entry name" value="MFS"/>
    <property type="match status" value="1"/>
</dbReference>
<evidence type="ECO:0000256" key="5">
    <source>
        <dbReference type="ARBA" id="ARBA00022989"/>
    </source>
</evidence>
<dbReference type="RefSeq" id="WP_306634664.1">
    <property type="nucleotide sequence ID" value="NZ_JAUSXB010000001.1"/>
</dbReference>
<dbReference type="SUPFAM" id="SSF103473">
    <property type="entry name" value="MFS general substrate transporter"/>
    <property type="match status" value="1"/>
</dbReference>
<feature type="transmembrane region" description="Helical" evidence="7">
    <location>
        <begin position="230"/>
        <end position="256"/>
    </location>
</feature>
<feature type="transmembrane region" description="Helical" evidence="7">
    <location>
        <begin position="386"/>
        <end position="405"/>
    </location>
</feature>
<evidence type="ECO:0000256" key="1">
    <source>
        <dbReference type="ARBA" id="ARBA00004651"/>
    </source>
</evidence>
<comment type="subcellular location">
    <subcellularLocation>
        <location evidence="1">Cell membrane</location>
        <topology evidence="1">Multi-pass membrane protein</topology>
    </subcellularLocation>
</comment>
<feature type="transmembrane region" description="Helical" evidence="7">
    <location>
        <begin position="292"/>
        <end position="311"/>
    </location>
</feature>
<feature type="transmembrane region" description="Helical" evidence="7">
    <location>
        <begin position="268"/>
        <end position="285"/>
    </location>
</feature>
<proteinExistence type="predicted"/>
<dbReference type="InterPro" id="IPR011701">
    <property type="entry name" value="MFS"/>
</dbReference>
<evidence type="ECO:0000256" key="2">
    <source>
        <dbReference type="ARBA" id="ARBA00022448"/>
    </source>
</evidence>
<keyword evidence="4 7" id="KW-0812">Transmembrane</keyword>
<evidence type="ECO:0000256" key="6">
    <source>
        <dbReference type="ARBA" id="ARBA00023136"/>
    </source>
</evidence>
<dbReference type="PANTHER" id="PTHR23517">
    <property type="entry name" value="RESISTANCE PROTEIN MDTM, PUTATIVE-RELATED-RELATED"/>
    <property type="match status" value="1"/>
</dbReference>
<keyword evidence="5 7" id="KW-1133">Transmembrane helix</keyword>
<dbReference type="InterPro" id="IPR050171">
    <property type="entry name" value="MFS_Transporters"/>
</dbReference>
<evidence type="ECO:0000313" key="9">
    <source>
        <dbReference type="EMBL" id="MDQ0673609.1"/>
    </source>
</evidence>
<organism evidence="9 10">
    <name type="scientific">Pseudarthrobacter siccitolerans</name>
    <dbReference type="NCBI Taxonomy" id="861266"/>
    <lineage>
        <taxon>Bacteria</taxon>
        <taxon>Bacillati</taxon>
        <taxon>Actinomycetota</taxon>
        <taxon>Actinomycetes</taxon>
        <taxon>Micrococcales</taxon>
        <taxon>Micrococcaceae</taxon>
        <taxon>Pseudarthrobacter</taxon>
    </lineage>
</organism>
<feature type="transmembrane region" description="Helical" evidence="7">
    <location>
        <begin position="92"/>
        <end position="116"/>
    </location>
</feature>
<dbReference type="Proteomes" id="UP001236806">
    <property type="component" value="Unassembled WGS sequence"/>
</dbReference>
<feature type="transmembrane region" description="Helical" evidence="7">
    <location>
        <begin position="154"/>
        <end position="174"/>
    </location>
</feature>
<dbReference type="InterPro" id="IPR036259">
    <property type="entry name" value="MFS_trans_sf"/>
</dbReference>
<evidence type="ECO:0000259" key="8">
    <source>
        <dbReference type="PROSITE" id="PS50850"/>
    </source>
</evidence>
<dbReference type="Pfam" id="PF07690">
    <property type="entry name" value="MFS_1"/>
    <property type="match status" value="1"/>
</dbReference>
<protein>
    <submittedName>
        <fullName evidence="9">MFS family permease</fullName>
    </submittedName>
</protein>
<gene>
    <name evidence="9" type="ORF">QFZ36_001170</name>
</gene>
<comment type="caution">
    <text evidence="9">The sequence shown here is derived from an EMBL/GenBank/DDBJ whole genome shotgun (WGS) entry which is preliminary data.</text>
</comment>
<accession>A0ABU0PK27</accession>
<evidence type="ECO:0000256" key="7">
    <source>
        <dbReference type="SAM" id="Phobius"/>
    </source>
</evidence>
<feature type="transmembrane region" description="Helical" evidence="7">
    <location>
        <begin position="27"/>
        <end position="50"/>
    </location>
</feature>
<feature type="transmembrane region" description="Helical" evidence="7">
    <location>
        <begin position="317"/>
        <end position="339"/>
    </location>
</feature>
<dbReference type="Gene3D" id="1.20.1250.20">
    <property type="entry name" value="MFS general substrate transporter like domains"/>
    <property type="match status" value="1"/>
</dbReference>
<keyword evidence="6 7" id="KW-0472">Membrane</keyword>
<feature type="transmembrane region" description="Helical" evidence="7">
    <location>
        <begin position="360"/>
        <end position="380"/>
    </location>
</feature>
<feature type="domain" description="Major facilitator superfamily (MFS) profile" evidence="8">
    <location>
        <begin position="24"/>
        <end position="412"/>
    </location>
</feature>
<evidence type="ECO:0000256" key="4">
    <source>
        <dbReference type="ARBA" id="ARBA00022692"/>
    </source>
</evidence>
<name>A0ABU0PK27_9MICC</name>
<keyword evidence="10" id="KW-1185">Reference proteome</keyword>
<evidence type="ECO:0000256" key="3">
    <source>
        <dbReference type="ARBA" id="ARBA00022475"/>
    </source>
</evidence>
<sequence length="430" mass="43705">MTVFSELRMRPAPATTAGWDASTTARLVLAGAVIFTLLVGANLATPLYPLLQEQLGLSPLDVTAAFTTYVLALVAVLMLAGHWSDHIGRRAALILAVVAGLSGGWLFAGAHTLAALCAARALQGAAVALATGASAAALRELLPARPEWASRFTLLASAGGVAAGPVVGGLLSLLPGATSAPYNVHSAVLAALLVPLYLLRARPAIQPPAGPRPLQLLAPRRPSVTREARGAFWLASGVGFLSFAVFGFCLSLAPGYFARILAVESRPLIGLLACLTLAASALTQLVTVRSRFVVPGGLAVLGASVLLLGAAGAWNSAVLLVAASLAAGLGQGLAFRTVFNDVAGRVEPARQAQTISSLYVITYLGSAVPVLGLGWAAGAFGLEPSVAGFVVLCGAAAFIMAALTLRQAVRSQAVRSHAVGQRSQGQPGPD</sequence>